<evidence type="ECO:0000256" key="3">
    <source>
        <dbReference type="ARBA" id="ARBA00007368"/>
    </source>
</evidence>
<evidence type="ECO:0000313" key="18">
    <source>
        <dbReference type="EMBL" id="TBW40299.1"/>
    </source>
</evidence>
<keyword evidence="9 17" id="KW-0732">Signal</keyword>
<feature type="binding site" description="covalent" evidence="15">
    <location>
        <position position="83"/>
    </location>
    <ligand>
        <name>heme c</name>
        <dbReference type="ChEBI" id="CHEBI:61717"/>
        <label>1</label>
    </ligand>
</feature>
<keyword evidence="19" id="KW-1185">Reference proteome</keyword>
<feature type="binding site" description="covalent" evidence="15">
    <location>
        <position position="126"/>
    </location>
    <ligand>
        <name>heme c</name>
        <dbReference type="ChEBI" id="CHEBI:61717"/>
        <label>2</label>
    </ligand>
</feature>
<evidence type="ECO:0000256" key="2">
    <source>
        <dbReference type="ARBA" id="ARBA00004418"/>
    </source>
</evidence>
<dbReference type="PIRSF" id="PIRSF006105">
    <property type="entry name" value="NapB"/>
    <property type="match status" value="1"/>
</dbReference>
<feature type="signal peptide" evidence="17">
    <location>
        <begin position="1"/>
        <end position="23"/>
    </location>
</feature>
<evidence type="ECO:0000256" key="13">
    <source>
        <dbReference type="ARBA" id="ARBA00031832"/>
    </source>
</evidence>
<dbReference type="InterPro" id="IPR036280">
    <property type="entry name" value="Multihaem_cyt_sf"/>
</dbReference>
<evidence type="ECO:0000256" key="9">
    <source>
        <dbReference type="ARBA" id="ARBA00022729"/>
    </source>
</evidence>
<evidence type="ECO:0000256" key="16">
    <source>
        <dbReference type="PIRSR" id="PIRSR006105-2"/>
    </source>
</evidence>
<dbReference type="GO" id="GO:0009061">
    <property type="term" value="P:anaerobic respiration"/>
    <property type="evidence" value="ECO:0007669"/>
    <property type="project" value="InterPro"/>
</dbReference>
<dbReference type="EMBL" id="SJFN01000004">
    <property type="protein sequence ID" value="TBW40299.1"/>
    <property type="molecule type" value="Genomic_DNA"/>
</dbReference>
<feature type="chain" id="PRO_5020273078" description="Periplasmic nitrate reductase, electron transfer subunit" evidence="17">
    <location>
        <begin position="24"/>
        <end position="148"/>
    </location>
</feature>
<reference evidence="18 19" key="1">
    <citation type="submission" date="2019-02" db="EMBL/GenBank/DDBJ databases">
        <title>Siculibacillus lacustris gen. nov., sp. nov., a new rosette-forming bacterium isolated from a freshwater crater lake (Lake St. Ana, Romania).</title>
        <authorList>
            <person name="Felfoldi T."/>
            <person name="Marton Z."/>
            <person name="Szabo A."/>
            <person name="Mentes A."/>
            <person name="Boka K."/>
            <person name="Marialigeti K."/>
            <person name="Mathe I."/>
            <person name="Koncz M."/>
            <person name="Schumann P."/>
            <person name="Toth E."/>
        </authorList>
    </citation>
    <scope>NUCLEOTIDE SEQUENCE [LARGE SCALE GENOMIC DNA]</scope>
    <source>
        <strain evidence="18 19">SA-279</strain>
    </source>
</reference>
<feature type="binding site" description="axial binding residue" evidence="16">
    <location>
        <position position="87"/>
    </location>
    <ligand>
        <name>heme c</name>
        <dbReference type="ChEBI" id="CHEBI:61717"/>
        <label>1</label>
    </ligand>
    <ligandPart>
        <name>Fe</name>
        <dbReference type="ChEBI" id="CHEBI:18248"/>
    </ligandPart>
</feature>
<evidence type="ECO:0000256" key="5">
    <source>
        <dbReference type="ARBA" id="ARBA00013773"/>
    </source>
</evidence>
<dbReference type="OrthoDB" id="13290at2"/>
<evidence type="ECO:0000256" key="17">
    <source>
        <dbReference type="SAM" id="SignalP"/>
    </source>
</evidence>
<evidence type="ECO:0000256" key="4">
    <source>
        <dbReference type="ARBA" id="ARBA00011752"/>
    </source>
</evidence>
<dbReference type="SUPFAM" id="SSF48695">
    <property type="entry name" value="Multiheme cytochromes"/>
    <property type="match status" value="1"/>
</dbReference>
<evidence type="ECO:0000256" key="7">
    <source>
        <dbReference type="ARBA" id="ARBA00022617"/>
    </source>
</evidence>
<dbReference type="AlphaFoldDB" id="A0A4Q9VVL6"/>
<evidence type="ECO:0000256" key="11">
    <source>
        <dbReference type="ARBA" id="ARBA00022982"/>
    </source>
</evidence>
<evidence type="ECO:0000256" key="15">
    <source>
        <dbReference type="PIRSR" id="PIRSR006105-1"/>
    </source>
</evidence>
<comment type="subcellular location">
    <subcellularLocation>
        <location evidence="2 14">Periplasm</location>
    </subcellularLocation>
</comment>
<dbReference type="Gene3D" id="1.10.1130.10">
    <property type="entry name" value="Flavocytochrome C3, Chain A"/>
    <property type="match status" value="1"/>
</dbReference>
<keyword evidence="8 16" id="KW-0479">Metal-binding</keyword>
<evidence type="ECO:0000256" key="6">
    <source>
        <dbReference type="ARBA" id="ARBA00022448"/>
    </source>
</evidence>
<comment type="similarity">
    <text evidence="3 14">Belongs to the NapB family.</text>
</comment>
<dbReference type="PANTHER" id="PTHR38604:SF1">
    <property type="entry name" value="PERIPLASMIC NITRATE REDUCTASE, ELECTRON TRANSFER SUBUNIT"/>
    <property type="match status" value="1"/>
</dbReference>
<keyword evidence="12 16" id="KW-0408">Iron</keyword>
<keyword evidence="7 15" id="KW-0349">Heme</keyword>
<evidence type="ECO:0000256" key="14">
    <source>
        <dbReference type="PIRNR" id="PIRNR006105"/>
    </source>
</evidence>
<comment type="function">
    <text evidence="1">Electron transfer subunit of the periplasmic nitrate reductase complex NapAB. Receives electrons from the membrane-anchored tetraheme c-type NapC protein and transfers these to NapA subunit, thus allowing electron flow between membrane and periplasm. Essential for periplasmic nitrate reduction with nitrate as the terminal electron acceptor.</text>
</comment>
<proteinExistence type="inferred from homology"/>
<keyword evidence="6 14" id="KW-0813">Transport</keyword>
<dbReference type="GO" id="GO:0042597">
    <property type="term" value="C:periplasmic space"/>
    <property type="evidence" value="ECO:0007669"/>
    <property type="project" value="UniProtKB-SubCell"/>
</dbReference>
<sequence>MRFLMFAAALGVAVLTFAIGSTAGPTAAEVRSLRNADPQVDLTPPDPARQDVHGRFDRAYRLQPPLIPHQIDRYQIDLKANQCLGCHDWSNAAKNGAPTLSMTHYLDRDGRQTDTVAGTRWFCNACHVPQAEAKDLVENTFKPSQSVR</sequence>
<gene>
    <name evidence="18" type="ORF">EYW49_03720</name>
</gene>
<name>A0A4Q9VVL6_9HYPH</name>
<organism evidence="18 19">
    <name type="scientific">Siculibacillus lacustris</name>
    <dbReference type="NCBI Taxonomy" id="1549641"/>
    <lineage>
        <taxon>Bacteria</taxon>
        <taxon>Pseudomonadati</taxon>
        <taxon>Pseudomonadota</taxon>
        <taxon>Alphaproteobacteria</taxon>
        <taxon>Hyphomicrobiales</taxon>
        <taxon>Ancalomicrobiaceae</taxon>
        <taxon>Siculibacillus</taxon>
    </lineage>
</organism>
<dbReference type="PANTHER" id="PTHR38604">
    <property type="entry name" value="PERIPLASMIC NITRATE REDUCTASE, ELECTRON TRANSFER SUBUNIT"/>
    <property type="match status" value="1"/>
</dbReference>
<feature type="binding site" description="covalent" evidence="15">
    <location>
        <position position="86"/>
    </location>
    <ligand>
        <name>heme c</name>
        <dbReference type="ChEBI" id="CHEBI:61717"/>
        <label>1</label>
    </ligand>
</feature>
<dbReference type="FunFam" id="1.10.1130.10:FF:000001">
    <property type="entry name" value="Periplasmic nitrate reductase, electron transfer subunit"/>
    <property type="match status" value="1"/>
</dbReference>
<dbReference type="GO" id="GO:0046872">
    <property type="term" value="F:metal ion binding"/>
    <property type="evidence" value="ECO:0007669"/>
    <property type="project" value="UniProtKB-KW"/>
</dbReference>
<evidence type="ECO:0000313" key="19">
    <source>
        <dbReference type="Proteomes" id="UP000292781"/>
    </source>
</evidence>
<evidence type="ECO:0000256" key="12">
    <source>
        <dbReference type="ARBA" id="ARBA00023004"/>
    </source>
</evidence>
<evidence type="ECO:0000256" key="10">
    <source>
        <dbReference type="ARBA" id="ARBA00022764"/>
    </source>
</evidence>
<dbReference type="RefSeq" id="WP_131306335.1">
    <property type="nucleotide sequence ID" value="NZ_SJFN01000004.1"/>
</dbReference>
<comment type="caution">
    <text evidence="18">The sequence shown here is derived from an EMBL/GenBank/DDBJ whole genome shotgun (WGS) entry which is preliminary data.</text>
</comment>
<dbReference type="InterPro" id="IPR005591">
    <property type="entry name" value="NapB"/>
</dbReference>
<protein>
    <recommendedName>
        <fullName evidence="5 14">Periplasmic nitrate reductase, electron transfer subunit</fullName>
    </recommendedName>
    <alternativeName>
        <fullName evidence="13 14">Diheme cytochrome c NapB</fullName>
    </alternativeName>
</protein>
<feature type="binding site" description="axial binding residue" evidence="16">
    <location>
        <position position="127"/>
    </location>
    <ligand>
        <name>heme c</name>
        <dbReference type="ChEBI" id="CHEBI:61717"/>
        <label>2</label>
    </ligand>
    <ligandPart>
        <name>Fe</name>
        <dbReference type="ChEBI" id="CHEBI:18248"/>
    </ligandPart>
</feature>
<feature type="binding site" description="axial binding residue" evidence="16">
    <location>
        <position position="69"/>
    </location>
    <ligand>
        <name>heme c</name>
        <dbReference type="ChEBI" id="CHEBI:61717"/>
        <label>1</label>
    </ligand>
    <ligandPart>
        <name>Fe</name>
        <dbReference type="ChEBI" id="CHEBI:18248"/>
    </ligandPart>
</feature>
<comment type="subunit">
    <text evidence="4 14">Component of the periplasmic nitrate reductase NapAB complex composed of NapA and NapB.</text>
</comment>
<keyword evidence="11 14" id="KW-0249">Electron transport</keyword>
<evidence type="ECO:0000256" key="1">
    <source>
        <dbReference type="ARBA" id="ARBA00002599"/>
    </source>
</evidence>
<feature type="binding site" description="axial binding residue" evidence="16">
    <location>
        <position position="104"/>
    </location>
    <ligand>
        <name>heme c</name>
        <dbReference type="ChEBI" id="CHEBI:61717"/>
        <label>2</label>
    </ligand>
    <ligandPart>
        <name>Fe</name>
        <dbReference type="ChEBI" id="CHEBI:18248"/>
    </ligandPart>
</feature>
<dbReference type="Proteomes" id="UP000292781">
    <property type="component" value="Unassembled WGS sequence"/>
</dbReference>
<keyword evidence="10 14" id="KW-0574">Periplasm</keyword>
<evidence type="ECO:0000256" key="8">
    <source>
        <dbReference type="ARBA" id="ARBA00022723"/>
    </source>
</evidence>
<feature type="binding site" description="covalent" evidence="15">
    <location>
        <position position="123"/>
    </location>
    <ligand>
        <name>heme c</name>
        <dbReference type="ChEBI" id="CHEBI:61717"/>
        <label>2</label>
    </ligand>
</feature>
<accession>A0A4Q9VVL6</accession>
<comment type="PTM">
    <text evidence="15">Binds 2 heme C groups per subunit.</text>
</comment>
<dbReference type="Pfam" id="PF03892">
    <property type="entry name" value="NapB"/>
    <property type="match status" value="1"/>
</dbReference>